<accession>A0A430J8V7</accession>
<dbReference type="InterPro" id="IPR000515">
    <property type="entry name" value="MetI-like"/>
</dbReference>
<keyword evidence="5 7" id="KW-1133">Transmembrane helix</keyword>
<keyword evidence="10" id="KW-1185">Reference proteome</keyword>
<evidence type="ECO:0000313" key="9">
    <source>
        <dbReference type="EMBL" id="RTE06762.1"/>
    </source>
</evidence>
<dbReference type="GO" id="GO:0005886">
    <property type="term" value="C:plasma membrane"/>
    <property type="evidence" value="ECO:0007669"/>
    <property type="project" value="UniProtKB-SubCell"/>
</dbReference>
<keyword evidence="2 7" id="KW-0813">Transport</keyword>
<dbReference type="AlphaFoldDB" id="A0A430J8V7"/>
<dbReference type="PANTHER" id="PTHR43744">
    <property type="entry name" value="ABC TRANSPORTER PERMEASE PROTEIN MG189-RELATED-RELATED"/>
    <property type="match status" value="1"/>
</dbReference>
<keyword evidence="3" id="KW-1003">Cell membrane</keyword>
<dbReference type="OrthoDB" id="9771544at2"/>
<feature type="transmembrane region" description="Helical" evidence="7">
    <location>
        <begin position="106"/>
        <end position="128"/>
    </location>
</feature>
<reference evidence="9 10" key="1">
    <citation type="submission" date="2018-12" db="EMBL/GenBank/DDBJ databases">
        <title>Bacillus ochoae sp. nov., Paenibacillus whitsoniae sp. nov., Paenibacillus spiritus sp. nov. Isolated from the Mars Exploration Rover during spacecraft assembly.</title>
        <authorList>
            <person name="Seuylemezian A."/>
            <person name="Vaishampayan P."/>
        </authorList>
    </citation>
    <scope>NUCLEOTIDE SEQUENCE [LARGE SCALE GENOMIC DNA]</scope>
    <source>
        <strain evidence="9 10">MER 54</strain>
    </source>
</reference>
<dbReference type="GO" id="GO:0055085">
    <property type="term" value="P:transmembrane transport"/>
    <property type="evidence" value="ECO:0007669"/>
    <property type="project" value="InterPro"/>
</dbReference>
<dbReference type="EMBL" id="RXHU01000072">
    <property type="protein sequence ID" value="RTE06762.1"/>
    <property type="molecule type" value="Genomic_DNA"/>
</dbReference>
<organism evidence="9 10">
    <name type="scientific">Paenibacillus whitsoniae</name>
    <dbReference type="NCBI Taxonomy" id="2496558"/>
    <lineage>
        <taxon>Bacteria</taxon>
        <taxon>Bacillati</taxon>
        <taxon>Bacillota</taxon>
        <taxon>Bacilli</taxon>
        <taxon>Bacillales</taxon>
        <taxon>Paenibacillaceae</taxon>
        <taxon>Paenibacillus</taxon>
    </lineage>
</organism>
<name>A0A430J8V7_9BACL</name>
<comment type="subcellular location">
    <subcellularLocation>
        <location evidence="1 7">Cell membrane</location>
        <topology evidence="1 7">Multi-pass membrane protein</topology>
    </subcellularLocation>
</comment>
<dbReference type="SUPFAM" id="SSF161098">
    <property type="entry name" value="MetI-like"/>
    <property type="match status" value="1"/>
</dbReference>
<feature type="transmembrane region" description="Helical" evidence="7">
    <location>
        <begin position="12"/>
        <end position="33"/>
    </location>
</feature>
<dbReference type="Proteomes" id="UP000276128">
    <property type="component" value="Unassembled WGS sequence"/>
</dbReference>
<keyword evidence="6 7" id="KW-0472">Membrane</keyword>
<evidence type="ECO:0000256" key="7">
    <source>
        <dbReference type="RuleBase" id="RU363032"/>
    </source>
</evidence>
<evidence type="ECO:0000259" key="8">
    <source>
        <dbReference type="PROSITE" id="PS50928"/>
    </source>
</evidence>
<evidence type="ECO:0000256" key="4">
    <source>
        <dbReference type="ARBA" id="ARBA00022692"/>
    </source>
</evidence>
<feature type="transmembrane region" description="Helical" evidence="7">
    <location>
        <begin position="239"/>
        <end position="262"/>
    </location>
</feature>
<comment type="caution">
    <text evidence="9">The sequence shown here is derived from an EMBL/GenBank/DDBJ whole genome shotgun (WGS) entry which is preliminary data.</text>
</comment>
<evidence type="ECO:0000256" key="1">
    <source>
        <dbReference type="ARBA" id="ARBA00004651"/>
    </source>
</evidence>
<keyword evidence="4 7" id="KW-0812">Transmembrane</keyword>
<dbReference type="PROSITE" id="PS50928">
    <property type="entry name" value="ABC_TM1"/>
    <property type="match status" value="1"/>
</dbReference>
<dbReference type="PANTHER" id="PTHR43744:SF12">
    <property type="entry name" value="ABC TRANSPORTER PERMEASE PROTEIN MG189-RELATED"/>
    <property type="match status" value="1"/>
</dbReference>
<proteinExistence type="inferred from homology"/>
<dbReference type="Gene3D" id="1.10.3720.10">
    <property type="entry name" value="MetI-like"/>
    <property type="match status" value="1"/>
</dbReference>
<dbReference type="InterPro" id="IPR035906">
    <property type="entry name" value="MetI-like_sf"/>
</dbReference>
<dbReference type="CDD" id="cd06261">
    <property type="entry name" value="TM_PBP2"/>
    <property type="match status" value="1"/>
</dbReference>
<feature type="transmembrane region" description="Helical" evidence="7">
    <location>
        <begin position="192"/>
        <end position="212"/>
    </location>
</feature>
<dbReference type="RefSeq" id="WP_126143476.1">
    <property type="nucleotide sequence ID" value="NZ_RXHU01000072.1"/>
</dbReference>
<gene>
    <name evidence="9" type="ORF">EJQ19_22435</name>
</gene>
<protein>
    <submittedName>
        <fullName evidence="9">Carbohydrate ABC transporter permease</fullName>
    </submittedName>
</protein>
<evidence type="ECO:0000256" key="2">
    <source>
        <dbReference type="ARBA" id="ARBA00022448"/>
    </source>
</evidence>
<feature type="transmembrane region" description="Helical" evidence="7">
    <location>
        <begin position="134"/>
        <end position="154"/>
    </location>
</feature>
<sequence length="276" mass="30917">MKNPLLHTTRVAVAILITLVMFFPIYWMVITALKAPSELRLASPTFWPEKAMWGNFAAAFKAFPFYRFTINTVVQTVGIVFLQINIGLMAAYAFSKGTFPGRDKLFALVLAALIVPEQVVFVPVYVLMSKLNWINTYYALIIPHAASAYGIFLLRQMFRSINNDVIEAAKVDGASRFQVLYKILTPMAMPTVSTLAVISFISSWNAYFWPLIMTNSNKMRVLTVGISMMRDSIAGDEALNMHIIMSASILIILPIVVLFIFAQKYIVAAMANSTFK</sequence>
<feature type="transmembrane region" description="Helical" evidence="7">
    <location>
        <begin position="73"/>
        <end position="94"/>
    </location>
</feature>
<comment type="similarity">
    <text evidence="7">Belongs to the binding-protein-dependent transport system permease family.</text>
</comment>
<evidence type="ECO:0000256" key="5">
    <source>
        <dbReference type="ARBA" id="ARBA00022989"/>
    </source>
</evidence>
<evidence type="ECO:0000256" key="6">
    <source>
        <dbReference type="ARBA" id="ARBA00023136"/>
    </source>
</evidence>
<feature type="domain" description="ABC transmembrane type-1" evidence="8">
    <location>
        <begin position="69"/>
        <end position="262"/>
    </location>
</feature>
<dbReference type="Pfam" id="PF00528">
    <property type="entry name" value="BPD_transp_1"/>
    <property type="match status" value="1"/>
</dbReference>
<evidence type="ECO:0000256" key="3">
    <source>
        <dbReference type="ARBA" id="ARBA00022475"/>
    </source>
</evidence>
<evidence type="ECO:0000313" key="10">
    <source>
        <dbReference type="Proteomes" id="UP000276128"/>
    </source>
</evidence>